<evidence type="ECO:0000256" key="6">
    <source>
        <dbReference type="ARBA" id="ARBA00018596"/>
    </source>
</evidence>
<evidence type="ECO:0000256" key="10">
    <source>
        <dbReference type="ARBA" id="ARBA00023034"/>
    </source>
</evidence>
<evidence type="ECO:0000256" key="12">
    <source>
        <dbReference type="ARBA" id="ARBA00057720"/>
    </source>
</evidence>
<dbReference type="PANTHER" id="PTHR23061">
    <property type="entry name" value="DNA POLYMERASE 2 ALPHA 70 KDA SUBUNIT"/>
    <property type="match status" value="1"/>
</dbReference>
<accession>A0A2H1WZ21</accession>
<evidence type="ECO:0000256" key="9">
    <source>
        <dbReference type="ARBA" id="ARBA00022902"/>
    </source>
</evidence>
<dbReference type="GO" id="GO:0006270">
    <property type="term" value="P:DNA replication initiation"/>
    <property type="evidence" value="ECO:0007669"/>
    <property type="project" value="TreeGrafter"/>
</dbReference>
<dbReference type="Pfam" id="PF04051">
    <property type="entry name" value="TRAPP"/>
    <property type="match status" value="1"/>
</dbReference>
<dbReference type="InterPro" id="IPR007194">
    <property type="entry name" value="TRAPP_component"/>
</dbReference>
<evidence type="ECO:0000256" key="13">
    <source>
        <dbReference type="ARBA" id="ARBA00074542"/>
    </source>
</evidence>
<evidence type="ECO:0000256" key="3">
    <source>
        <dbReference type="ARBA" id="ARBA00004240"/>
    </source>
</evidence>
<evidence type="ECO:0000256" key="2">
    <source>
        <dbReference type="ARBA" id="ARBA00004222"/>
    </source>
</evidence>
<dbReference type="Pfam" id="PF22062">
    <property type="entry name" value="OB_DPOA2"/>
    <property type="match status" value="1"/>
</dbReference>
<protein>
    <recommendedName>
        <fullName evidence="6">DNA polymerase alpha subunit B</fullName>
    </recommendedName>
    <alternativeName>
        <fullName evidence="13">Trafficking protein particle complex subunit 6B</fullName>
    </alternativeName>
</protein>
<dbReference type="InterPro" id="IPR016722">
    <property type="entry name" value="DNA_pol_alpha_bsu"/>
</dbReference>
<comment type="similarity">
    <text evidence="4">Belongs to the TRAPP small subunits family. BET3 subfamily.</text>
</comment>
<dbReference type="InterPro" id="IPR043034">
    <property type="entry name" value="DNA_pol_alpha_B_N_sf"/>
</dbReference>
<dbReference type="GO" id="GO:0005794">
    <property type="term" value="C:Golgi apparatus"/>
    <property type="evidence" value="ECO:0007669"/>
    <property type="project" value="UniProtKB-SubCell"/>
</dbReference>
<dbReference type="Gene3D" id="3.30.1380.20">
    <property type="entry name" value="Trafficking protein particle complex subunit 3"/>
    <property type="match status" value="1"/>
</dbReference>
<proteinExistence type="inferred from homology"/>
<evidence type="ECO:0000256" key="7">
    <source>
        <dbReference type="ARBA" id="ARBA00022705"/>
    </source>
</evidence>
<dbReference type="InterPro" id="IPR024096">
    <property type="entry name" value="NO_sig/Golgi_transp_ligand-bd"/>
</dbReference>
<comment type="subcellular location">
    <subcellularLocation>
        <location evidence="3">Endoplasmic reticulum</location>
    </subcellularLocation>
    <subcellularLocation>
        <location evidence="2">Golgi apparatus</location>
        <location evidence="2">cis-Golgi network</location>
    </subcellularLocation>
    <subcellularLocation>
        <location evidence="1">Nucleus</location>
    </subcellularLocation>
</comment>
<dbReference type="Pfam" id="PF04042">
    <property type="entry name" value="DNA_pol_E_B"/>
    <property type="match status" value="1"/>
</dbReference>
<dbReference type="GO" id="GO:0007399">
    <property type="term" value="P:nervous system development"/>
    <property type="evidence" value="ECO:0007669"/>
    <property type="project" value="UniProtKB-KW"/>
</dbReference>
<evidence type="ECO:0000259" key="14">
    <source>
        <dbReference type="Pfam" id="PF04042"/>
    </source>
</evidence>
<dbReference type="CDD" id="cd14944">
    <property type="entry name" value="TRAPPC6A_Trs33"/>
    <property type="match status" value="1"/>
</dbReference>
<dbReference type="Pfam" id="PF08418">
    <property type="entry name" value="Pol_alpha_B_N"/>
    <property type="match status" value="1"/>
</dbReference>
<dbReference type="AlphaFoldDB" id="A0A2H1WZ21"/>
<dbReference type="Gene3D" id="1.10.8.530">
    <property type="entry name" value="DNA polymerase alpha-primase, subunit B, N-terminal domain"/>
    <property type="match status" value="1"/>
</dbReference>
<gene>
    <name evidence="17" type="ORF">SFRICE_002105</name>
</gene>
<organism evidence="17">
    <name type="scientific">Spodoptera frugiperda</name>
    <name type="common">Fall armyworm</name>
    <dbReference type="NCBI Taxonomy" id="7108"/>
    <lineage>
        <taxon>Eukaryota</taxon>
        <taxon>Metazoa</taxon>
        <taxon>Ecdysozoa</taxon>
        <taxon>Arthropoda</taxon>
        <taxon>Hexapoda</taxon>
        <taxon>Insecta</taxon>
        <taxon>Pterygota</taxon>
        <taxon>Neoptera</taxon>
        <taxon>Endopterygota</taxon>
        <taxon>Lepidoptera</taxon>
        <taxon>Glossata</taxon>
        <taxon>Ditrysia</taxon>
        <taxon>Noctuoidea</taxon>
        <taxon>Noctuidae</taxon>
        <taxon>Amphipyrinae</taxon>
        <taxon>Spodoptera</taxon>
    </lineage>
</organism>
<evidence type="ECO:0000313" key="17">
    <source>
        <dbReference type="EMBL" id="SOQ58278.1"/>
    </source>
</evidence>
<comment type="similarity">
    <text evidence="5">Belongs to the DNA polymerase alpha subunit B family.</text>
</comment>
<evidence type="ECO:0000259" key="16">
    <source>
        <dbReference type="Pfam" id="PF22062"/>
    </source>
</evidence>
<dbReference type="GO" id="GO:0005658">
    <property type="term" value="C:alpha DNA polymerase:primase complex"/>
    <property type="evidence" value="ECO:0007669"/>
    <property type="project" value="TreeGrafter"/>
</dbReference>
<evidence type="ECO:0000256" key="1">
    <source>
        <dbReference type="ARBA" id="ARBA00004123"/>
    </source>
</evidence>
<evidence type="ECO:0000256" key="4">
    <source>
        <dbReference type="ARBA" id="ARBA00006218"/>
    </source>
</evidence>
<name>A0A2H1WZ21_SPOFR</name>
<dbReference type="GO" id="GO:0005783">
    <property type="term" value="C:endoplasmic reticulum"/>
    <property type="evidence" value="ECO:0007669"/>
    <property type="project" value="UniProtKB-SubCell"/>
</dbReference>
<feature type="domain" description="DNA polymerase alpha subunit B OB" evidence="16">
    <location>
        <begin position="374"/>
        <end position="473"/>
    </location>
</feature>
<keyword evidence="9" id="KW-0524">Neurogenesis</keyword>
<sequence length="743" mass="82830">MADDIVFELLHSEIINYALDQSKDNNNDKKEVDLSVVEYIGFAAGYKIMERLTREWPRFKDELDTMKFICTDFWTCIYKKQIDNLRTNHQGVYVLQDNAFRFLTNFSNGHQYLEFAPRYVAYTCGLIRGGLANLCINSVVTAEVQSMPSCKFHIHKMASEELVTEQFQFFGVSLCDEYNIDAESFIEQWMAFSLNHLNGASPNLDNLDTFVRKEFSKRAANRSNATSKENGQVGTGSSLTVYGAPASVQYPFKAHAPRVQYLPKSDNEVLSDYMATTPKRVKVEIESVSNQANDLCPASYSPSVGSGKYASRTNIGAIVHSYGDEKLLQNISEPCGPNDILNLKITQVPNDDGDTYNKAMFGFELLHEKASMFDGNIRYVSQCIMKKSGITDLTSVRCKTQAEVAVAGRIECDADARLNPKSVVLQGTWEQSLSQTVPVDLDNVKQYSLFPGQTVVMKGVNMRGDKFVAHEVFCDAAPAVADHKADIMNTLQGKMSMVVATGPYTTSDNMKYEPLKDFVTYIATHRPHVVIMTGPFLDSEHTKVKDNTMAETFKSFFDKLIDSLGELSNTSPYTKIYIVSSNKDAFHVNIYPTPAYSSRRKHTNIHFVPDPCTLNINGIIVGVTSTDILMHISQEEISLGMGGDKLSRLAGHILMQQTYYPLWPPAQGLSVDAALWAAHAQLSCIPHILVLPSNFRYFVKEVNGCVVVNPEHLTKGTGGGTFARILIQSDNDDKKIAAQIIRI</sequence>
<keyword evidence="10" id="KW-0333">Golgi apparatus</keyword>
<evidence type="ECO:0000256" key="8">
    <source>
        <dbReference type="ARBA" id="ARBA00022824"/>
    </source>
</evidence>
<feature type="domain" description="DNA polymerase alpha subunit B N-terminal" evidence="15">
    <location>
        <begin position="172"/>
        <end position="217"/>
    </location>
</feature>
<dbReference type="FunFam" id="3.30.1380.20:FF:000004">
    <property type="entry name" value="Trafficking protein particle complex subunit 6B"/>
    <property type="match status" value="1"/>
</dbReference>
<dbReference type="InterPro" id="IPR007185">
    <property type="entry name" value="DNA_pol_a/d/e_bsu"/>
</dbReference>
<evidence type="ECO:0000259" key="15">
    <source>
        <dbReference type="Pfam" id="PF08418"/>
    </source>
</evidence>
<dbReference type="SUPFAM" id="SSF111126">
    <property type="entry name" value="Ligand-binding domain in the NO signalling and Golgi transport"/>
    <property type="match status" value="1"/>
</dbReference>
<dbReference type="EMBL" id="ODYU01012138">
    <property type="protein sequence ID" value="SOQ58278.1"/>
    <property type="molecule type" value="Genomic_DNA"/>
</dbReference>
<dbReference type="InterPro" id="IPR054300">
    <property type="entry name" value="OB_DPOA2"/>
</dbReference>
<evidence type="ECO:0000256" key="11">
    <source>
        <dbReference type="ARBA" id="ARBA00023242"/>
    </source>
</evidence>
<reference evidence="17" key="1">
    <citation type="submission" date="2016-07" db="EMBL/GenBank/DDBJ databases">
        <authorList>
            <person name="Bretaudeau A."/>
        </authorList>
    </citation>
    <scope>NUCLEOTIDE SEQUENCE</scope>
    <source>
        <strain evidence="17">Rice</strain>
        <tissue evidence="17">Whole body</tissue>
    </source>
</reference>
<dbReference type="GO" id="GO:0003677">
    <property type="term" value="F:DNA binding"/>
    <property type="evidence" value="ECO:0007669"/>
    <property type="project" value="InterPro"/>
</dbReference>
<dbReference type="InterPro" id="IPR037992">
    <property type="entry name" value="TRAPPC6/Trs33"/>
</dbReference>
<dbReference type="Gene3D" id="3.60.21.60">
    <property type="match status" value="2"/>
</dbReference>
<comment type="function">
    <text evidence="12">Component of a transport protein particle (TRAPP) complex that may function in specific stages of inter-organelle traffic. Specifically involved in the early development of neural circuitry, likely by controlling the frequency and amplitude of intracellular calcium transients implicated in the regulation of neuron differentiation and survival.</text>
</comment>
<dbReference type="GO" id="GO:0048193">
    <property type="term" value="P:Golgi vesicle transport"/>
    <property type="evidence" value="ECO:0007669"/>
    <property type="project" value="InterPro"/>
</dbReference>
<keyword evidence="7" id="KW-0235">DNA replication</keyword>
<feature type="domain" description="DNA polymerase alpha/delta/epsilon subunit B" evidence="14">
    <location>
        <begin position="498"/>
        <end position="700"/>
    </location>
</feature>
<dbReference type="InterPro" id="IPR013627">
    <property type="entry name" value="Pol_alpha_B_N"/>
</dbReference>
<keyword evidence="11" id="KW-0539">Nucleus</keyword>
<keyword evidence="8" id="KW-0256">Endoplasmic reticulum</keyword>
<evidence type="ECO:0000256" key="5">
    <source>
        <dbReference type="ARBA" id="ARBA00007299"/>
    </source>
</evidence>
<dbReference type="PANTHER" id="PTHR23061:SF12">
    <property type="entry name" value="DNA POLYMERASE ALPHA SUBUNIT B"/>
    <property type="match status" value="1"/>
</dbReference>